<organism evidence="2 3">
    <name type="scientific">Cymbomonas tetramitiformis</name>
    <dbReference type="NCBI Taxonomy" id="36881"/>
    <lineage>
        <taxon>Eukaryota</taxon>
        <taxon>Viridiplantae</taxon>
        <taxon>Chlorophyta</taxon>
        <taxon>Pyramimonadophyceae</taxon>
        <taxon>Pyramimonadales</taxon>
        <taxon>Pyramimonadaceae</taxon>
        <taxon>Cymbomonas</taxon>
    </lineage>
</organism>
<gene>
    <name evidence="2" type="ORF">CYMTET_11934</name>
</gene>
<keyword evidence="1" id="KW-0175">Coiled coil</keyword>
<reference evidence="2 3" key="1">
    <citation type="journal article" date="2015" name="Genome Biol. Evol.">
        <title>Comparative Genomics of a Bacterivorous Green Alga Reveals Evolutionary Causalities and Consequences of Phago-Mixotrophic Mode of Nutrition.</title>
        <authorList>
            <person name="Burns J.A."/>
            <person name="Paasch A."/>
            <person name="Narechania A."/>
            <person name="Kim E."/>
        </authorList>
    </citation>
    <scope>NUCLEOTIDE SEQUENCE [LARGE SCALE GENOMIC DNA]</scope>
    <source>
        <strain evidence="2 3">PLY_AMNH</strain>
    </source>
</reference>
<evidence type="ECO:0000256" key="1">
    <source>
        <dbReference type="SAM" id="Coils"/>
    </source>
</evidence>
<dbReference type="AlphaFoldDB" id="A0AAE0GLI8"/>
<keyword evidence="3" id="KW-1185">Reference proteome</keyword>
<proteinExistence type="predicted"/>
<feature type="coiled-coil region" evidence="1">
    <location>
        <begin position="29"/>
        <end position="63"/>
    </location>
</feature>
<evidence type="ECO:0000313" key="3">
    <source>
        <dbReference type="Proteomes" id="UP001190700"/>
    </source>
</evidence>
<comment type="caution">
    <text evidence="2">The sequence shown here is derived from an EMBL/GenBank/DDBJ whole genome shotgun (WGS) entry which is preliminary data.</text>
</comment>
<name>A0AAE0GLI8_9CHLO</name>
<protein>
    <submittedName>
        <fullName evidence="2">Uncharacterized protein</fullName>
    </submittedName>
</protein>
<sequence>MQECKDLQKLQLHASAERKTMQAQEHAWKVQNESTLADLHSQIRALEAELGTANDTVKQLQDSVEADKVKVMTTRVLKYSRH</sequence>
<dbReference type="Proteomes" id="UP001190700">
    <property type="component" value="Unassembled WGS sequence"/>
</dbReference>
<accession>A0AAE0GLI8</accession>
<evidence type="ECO:0000313" key="2">
    <source>
        <dbReference type="EMBL" id="KAK3280228.1"/>
    </source>
</evidence>
<dbReference type="EMBL" id="LGRX02004481">
    <property type="protein sequence ID" value="KAK3280228.1"/>
    <property type="molecule type" value="Genomic_DNA"/>
</dbReference>